<dbReference type="PANTHER" id="PTHR10901">
    <property type="entry name" value="TROPOMODULIN"/>
    <property type="match status" value="1"/>
</dbReference>
<dbReference type="Gene3D" id="3.80.10.10">
    <property type="entry name" value="Ribonuclease Inhibitor"/>
    <property type="match status" value="1"/>
</dbReference>
<dbReference type="PANTHER" id="PTHR10901:SF16">
    <property type="entry name" value="TROPOMODULIN"/>
    <property type="match status" value="1"/>
</dbReference>
<dbReference type="EMBL" id="CATQJL010000001">
    <property type="protein sequence ID" value="CAJ0591908.1"/>
    <property type="molecule type" value="Genomic_DNA"/>
</dbReference>
<feature type="compositionally biased region" description="Basic and acidic residues" evidence="4">
    <location>
        <begin position="273"/>
        <end position="297"/>
    </location>
</feature>
<evidence type="ECO:0000256" key="1">
    <source>
        <dbReference type="ARBA" id="ARBA00004245"/>
    </source>
</evidence>
<feature type="region of interest" description="Disordered" evidence="4">
    <location>
        <begin position="66"/>
        <end position="88"/>
    </location>
</feature>
<evidence type="ECO:0000256" key="2">
    <source>
        <dbReference type="ARBA" id="ARBA00022490"/>
    </source>
</evidence>
<dbReference type="Proteomes" id="UP001176961">
    <property type="component" value="Unassembled WGS sequence"/>
</dbReference>
<evidence type="ECO:0000256" key="4">
    <source>
        <dbReference type="SAM" id="MobiDB-lite"/>
    </source>
</evidence>
<feature type="compositionally biased region" description="Basic and acidic residues" evidence="4">
    <location>
        <begin position="605"/>
        <end position="622"/>
    </location>
</feature>
<feature type="compositionally biased region" description="Basic and acidic residues" evidence="4">
    <location>
        <begin position="487"/>
        <end position="509"/>
    </location>
</feature>
<dbReference type="GO" id="GO:0051694">
    <property type="term" value="P:pointed-end actin filament capping"/>
    <property type="evidence" value="ECO:0007669"/>
    <property type="project" value="InterPro"/>
</dbReference>
<evidence type="ECO:0000313" key="6">
    <source>
        <dbReference type="Proteomes" id="UP001176961"/>
    </source>
</evidence>
<evidence type="ECO:0000313" key="5">
    <source>
        <dbReference type="EMBL" id="CAJ0591908.1"/>
    </source>
</evidence>
<accession>A0AA36GHR5</accession>
<feature type="compositionally biased region" description="Polar residues" evidence="4">
    <location>
        <begin position="319"/>
        <end position="330"/>
    </location>
</feature>
<keyword evidence="3" id="KW-0206">Cytoskeleton</keyword>
<dbReference type="GO" id="GO:0005856">
    <property type="term" value="C:cytoskeleton"/>
    <property type="evidence" value="ECO:0007669"/>
    <property type="project" value="UniProtKB-SubCell"/>
</dbReference>
<gene>
    <name evidence="5" type="ORF">CYNAS_LOCUS3891</name>
</gene>
<proteinExistence type="predicted"/>
<organism evidence="5 6">
    <name type="scientific">Cylicocyclus nassatus</name>
    <name type="common">Nematode worm</name>
    <dbReference type="NCBI Taxonomy" id="53992"/>
    <lineage>
        <taxon>Eukaryota</taxon>
        <taxon>Metazoa</taxon>
        <taxon>Ecdysozoa</taxon>
        <taxon>Nematoda</taxon>
        <taxon>Chromadorea</taxon>
        <taxon>Rhabditida</taxon>
        <taxon>Rhabditina</taxon>
        <taxon>Rhabditomorpha</taxon>
        <taxon>Strongyloidea</taxon>
        <taxon>Strongylidae</taxon>
        <taxon>Cylicocyclus</taxon>
    </lineage>
</organism>
<name>A0AA36GHR5_CYLNA</name>
<keyword evidence="6" id="KW-1185">Reference proteome</keyword>
<comment type="caution">
    <text evidence="5">The sequence shown here is derived from an EMBL/GenBank/DDBJ whole genome shotgun (WGS) entry which is preliminary data.</text>
</comment>
<dbReference type="GO" id="GO:0005523">
    <property type="term" value="F:tropomyosin binding"/>
    <property type="evidence" value="ECO:0007669"/>
    <property type="project" value="InterPro"/>
</dbReference>
<evidence type="ECO:0008006" key="7">
    <source>
        <dbReference type="Google" id="ProtNLM"/>
    </source>
</evidence>
<dbReference type="AlphaFoldDB" id="A0AA36GHR5"/>
<dbReference type="GO" id="GO:0030239">
    <property type="term" value="P:myofibril assembly"/>
    <property type="evidence" value="ECO:0007669"/>
    <property type="project" value="TreeGrafter"/>
</dbReference>
<feature type="compositionally biased region" description="Basic and acidic residues" evidence="4">
    <location>
        <begin position="428"/>
        <end position="441"/>
    </location>
</feature>
<dbReference type="SUPFAM" id="SSF52047">
    <property type="entry name" value="RNI-like"/>
    <property type="match status" value="1"/>
</dbReference>
<comment type="subcellular location">
    <subcellularLocation>
        <location evidence="1">Cytoplasm</location>
        <location evidence="1">Cytoskeleton</location>
    </subcellularLocation>
</comment>
<evidence type="ECO:0000256" key="3">
    <source>
        <dbReference type="ARBA" id="ARBA00023212"/>
    </source>
</evidence>
<dbReference type="InterPro" id="IPR032675">
    <property type="entry name" value="LRR_dom_sf"/>
</dbReference>
<reference evidence="5" key="1">
    <citation type="submission" date="2023-07" db="EMBL/GenBank/DDBJ databases">
        <authorList>
            <consortium name="CYATHOMIX"/>
        </authorList>
    </citation>
    <scope>NUCLEOTIDE SEQUENCE</scope>
    <source>
        <strain evidence="5">N/A</strain>
    </source>
</reference>
<protein>
    <recommendedName>
        <fullName evidence="7">Tropomodulin</fullName>
    </recommendedName>
</protein>
<feature type="region of interest" description="Disordered" evidence="4">
    <location>
        <begin position="259"/>
        <end position="556"/>
    </location>
</feature>
<feature type="compositionally biased region" description="Basic and acidic residues" evidence="4">
    <location>
        <begin position="448"/>
        <end position="479"/>
    </location>
</feature>
<feature type="compositionally biased region" description="Basic and acidic residues" evidence="4">
    <location>
        <begin position="526"/>
        <end position="538"/>
    </location>
</feature>
<dbReference type="GO" id="GO:0007015">
    <property type="term" value="P:actin filament organization"/>
    <property type="evidence" value="ECO:0007669"/>
    <property type="project" value="TreeGrafter"/>
</dbReference>
<feature type="region of interest" description="Disordered" evidence="4">
    <location>
        <begin position="575"/>
        <end position="622"/>
    </location>
</feature>
<sequence length="768" mass="84654">MSGAGSVPHAPGALRTEELMTDEDFVKAIEAMGGETDSEIGELLKAMNENRIISWEEAERILNDTGNAPIKSSLPEQTRPTEPDNDTDVDECIQKLVDNDAALKEINLNNMKRTPIPQIRRLIESLAYNEHCERLSLANMGLYDNDIAVLITVVEMNKALKKLNLETNYLSGDFFAKLFKAALVNETLEEIKAVNQGVSFATVAEKEIIDSIVANKGLTKVSINLRLPEGRHKVENATLRNGEYKRVLRREAALRAKQEAEELAKNPVPQLPKEPKKEIKKPVVAAAKKEKETHVNDAKPVAPKPAASTIKNEAPTKAIPSQITNPTIASTAKERKNDDDTSDRMRRNFVVPKKKLVEPNEPEAASSKPRLPSKVSMLARRLSNVDTNTPTPVLRVSEEKEVPKKVLPQKPGFLPDEDDIKAATSVIKNREKESTLKRLDSKVASLRKKVESDKKEPAVPLKPEKISEEKAENHAKDRLTQSGPVEKNAEEKSEHKAVSSESADDKPSDNKPVTLAKQKLLFKRKGAADVEKKEHAMADKTPSASQIPEESDEVDEKISAAPANFVRTELVDGVNGEVPTVSPKKIPTLVDGIDEKKPTTAKQSPLDRRATENAVAEKERKTVIKPRKESQVLAMRNRFLQNDKGLASGMLDFTNKKIPPTKAPPKPLNKANGVLPSEVKTPLPTSEENDTGKQKITLAEINPEATPTTTPKRIPIKKIVKKNRESNLPQAKPEAESSLAEEKNSKDPKTTSKLPKVAPAVPPKKRIS</sequence>
<dbReference type="InterPro" id="IPR004934">
    <property type="entry name" value="TMOD"/>
</dbReference>
<feature type="compositionally biased region" description="Basic and acidic residues" evidence="4">
    <location>
        <begin position="332"/>
        <end position="346"/>
    </location>
</feature>
<dbReference type="GO" id="GO:0030016">
    <property type="term" value="C:myofibril"/>
    <property type="evidence" value="ECO:0007669"/>
    <property type="project" value="TreeGrafter"/>
</dbReference>
<feature type="region of interest" description="Disordered" evidence="4">
    <location>
        <begin position="651"/>
        <end position="768"/>
    </location>
</feature>
<keyword evidence="2" id="KW-0963">Cytoplasm</keyword>
<feature type="compositionally biased region" description="Basic and acidic residues" evidence="4">
    <location>
        <begin position="740"/>
        <end position="750"/>
    </location>
</feature>